<dbReference type="InterPro" id="IPR020846">
    <property type="entry name" value="MFS_dom"/>
</dbReference>
<dbReference type="PROSITE" id="PS50850">
    <property type="entry name" value="MFS"/>
    <property type="match status" value="1"/>
</dbReference>
<feature type="transmembrane region" description="Helical" evidence="7">
    <location>
        <begin position="18"/>
        <end position="43"/>
    </location>
</feature>
<feature type="transmembrane region" description="Helical" evidence="7">
    <location>
        <begin position="144"/>
        <end position="166"/>
    </location>
</feature>
<evidence type="ECO:0000256" key="3">
    <source>
        <dbReference type="ARBA" id="ARBA00022475"/>
    </source>
</evidence>
<dbReference type="Gene3D" id="1.20.1250.20">
    <property type="entry name" value="MFS general substrate transporter like domains"/>
    <property type="match status" value="2"/>
</dbReference>
<dbReference type="InterPro" id="IPR011701">
    <property type="entry name" value="MFS"/>
</dbReference>
<comment type="caution">
    <text evidence="9">The sequence shown here is derived from an EMBL/GenBank/DDBJ whole genome shotgun (WGS) entry which is preliminary data.</text>
</comment>
<proteinExistence type="predicted"/>
<feature type="transmembrane region" description="Helical" evidence="7">
    <location>
        <begin position="284"/>
        <end position="304"/>
    </location>
</feature>
<evidence type="ECO:0000256" key="4">
    <source>
        <dbReference type="ARBA" id="ARBA00022692"/>
    </source>
</evidence>
<dbReference type="PANTHER" id="PTHR42718">
    <property type="entry name" value="MAJOR FACILITATOR SUPERFAMILY MULTIDRUG TRANSPORTER MFSC"/>
    <property type="match status" value="1"/>
</dbReference>
<evidence type="ECO:0000256" key="2">
    <source>
        <dbReference type="ARBA" id="ARBA00022448"/>
    </source>
</evidence>
<evidence type="ECO:0000259" key="8">
    <source>
        <dbReference type="PROSITE" id="PS50850"/>
    </source>
</evidence>
<evidence type="ECO:0000256" key="5">
    <source>
        <dbReference type="ARBA" id="ARBA00022989"/>
    </source>
</evidence>
<keyword evidence="3" id="KW-1003">Cell membrane</keyword>
<evidence type="ECO:0000256" key="1">
    <source>
        <dbReference type="ARBA" id="ARBA00004651"/>
    </source>
</evidence>
<keyword evidence="10" id="KW-1185">Reference proteome</keyword>
<dbReference type="InterPro" id="IPR036259">
    <property type="entry name" value="MFS_trans_sf"/>
</dbReference>
<feature type="transmembrane region" description="Helical" evidence="7">
    <location>
        <begin position="86"/>
        <end position="105"/>
    </location>
</feature>
<accession>A0ABW8A177</accession>
<dbReference type="PANTHER" id="PTHR42718:SF39">
    <property type="entry name" value="ACTINORHODIN TRANSPORTER-RELATED"/>
    <property type="match status" value="1"/>
</dbReference>
<evidence type="ECO:0000313" key="10">
    <source>
        <dbReference type="Proteomes" id="UP001612928"/>
    </source>
</evidence>
<feature type="domain" description="Major facilitator superfamily (MFS) profile" evidence="8">
    <location>
        <begin position="20"/>
        <end position="474"/>
    </location>
</feature>
<evidence type="ECO:0000256" key="7">
    <source>
        <dbReference type="SAM" id="Phobius"/>
    </source>
</evidence>
<keyword evidence="4 7" id="KW-0812">Transmembrane</keyword>
<keyword evidence="5 7" id="KW-1133">Transmembrane helix</keyword>
<protein>
    <submittedName>
        <fullName evidence="9">DHA2 family efflux MFS transporter permease subunit</fullName>
    </submittedName>
</protein>
<reference evidence="9 10" key="1">
    <citation type="submission" date="2024-10" db="EMBL/GenBank/DDBJ databases">
        <title>The Natural Products Discovery Center: Release of the First 8490 Sequenced Strains for Exploring Actinobacteria Biosynthetic Diversity.</title>
        <authorList>
            <person name="Kalkreuter E."/>
            <person name="Kautsar S.A."/>
            <person name="Yang D."/>
            <person name="Bader C.D."/>
            <person name="Teijaro C.N."/>
            <person name="Fluegel L."/>
            <person name="Davis C.M."/>
            <person name="Simpson J.R."/>
            <person name="Lauterbach L."/>
            <person name="Steele A.D."/>
            <person name="Gui C."/>
            <person name="Meng S."/>
            <person name="Li G."/>
            <person name="Viehrig K."/>
            <person name="Ye F."/>
            <person name="Su P."/>
            <person name="Kiefer A.F."/>
            <person name="Nichols A."/>
            <person name="Cepeda A.J."/>
            <person name="Yan W."/>
            <person name="Fan B."/>
            <person name="Jiang Y."/>
            <person name="Adhikari A."/>
            <person name="Zheng C.-J."/>
            <person name="Schuster L."/>
            <person name="Cowan T.M."/>
            <person name="Smanski M.J."/>
            <person name="Chevrette M.G."/>
            <person name="De Carvalho L.P.S."/>
            <person name="Shen B."/>
        </authorList>
    </citation>
    <scope>NUCLEOTIDE SEQUENCE [LARGE SCALE GENOMIC DNA]</scope>
    <source>
        <strain evidence="9 10">NPDC049503</strain>
    </source>
</reference>
<sequence>MTTVTAPATTRQPYRRRWAALAVILAAEVMDLLDALVTTIAAPTIRADLGGSASLVQWLGAGYTLAMAVGLITGGRLGDLYGRKRMFVIGAFGFTATSLLCGLAVSPEMLVGGRVLQGLFGAVMIPQGLGLIKEMFPPEEIGKAFGLFGPVIATSSVGGPILAGWLVDADLFGTGWRMIFLINLPVGLAAAVAAMRLLPELRLPGATRLDLIGVLLVSVAGFLLLYPLIQGQELGWPAWTFVSMAASLAVFALFGAHETRRARSGGDPLVTPSLFRKRAFTGGLVAGLAFFSGLMGLSLVFTLYTQVGLGYGPLKAGLTGLPQAVGGVIGFGLAMSGLQERLGRGLLQIGAGVMATGAGVLGLTIHLAGLQVGPWQLAPGLALVGIGMGLTMAPFFDIVLAGVDPHESGSASGTLTAMQQLGAALGTALLGTLFFDLLDRRWGFGSAMQATVWVEIGLLALTFGLSFLLPRRALPAH</sequence>
<feature type="transmembrane region" description="Helical" evidence="7">
    <location>
        <begin position="235"/>
        <end position="254"/>
    </location>
</feature>
<feature type="transmembrane region" description="Helical" evidence="7">
    <location>
        <begin position="316"/>
        <end position="334"/>
    </location>
</feature>
<feature type="transmembrane region" description="Helical" evidence="7">
    <location>
        <begin position="380"/>
        <end position="400"/>
    </location>
</feature>
<dbReference type="InterPro" id="IPR004638">
    <property type="entry name" value="EmrB-like"/>
</dbReference>
<dbReference type="CDD" id="cd17321">
    <property type="entry name" value="MFS_MMR_MDR_like"/>
    <property type="match status" value="1"/>
</dbReference>
<dbReference type="NCBIfam" id="TIGR00711">
    <property type="entry name" value="efflux_EmrB"/>
    <property type="match status" value="1"/>
</dbReference>
<feature type="transmembrane region" description="Helical" evidence="7">
    <location>
        <begin position="178"/>
        <end position="199"/>
    </location>
</feature>
<feature type="transmembrane region" description="Helical" evidence="7">
    <location>
        <begin position="421"/>
        <end position="438"/>
    </location>
</feature>
<dbReference type="Pfam" id="PF07690">
    <property type="entry name" value="MFS_1"/>
    <property type="match status" value="1"/>
</dbReference>
<dbReference type="SUPFAM" id="SSF103473">
    <property type="entry name" value="MFS general substrate transporter"/>
    <property type="match status" value="1"/>
</dbReference>
<evidence type="ECO:0000313" key="9">
    <source>
        <dbReference type="EMBL" id="MFI7439867.1"/>
    </source>
</evidence>
<feature type="transmembrane region" description="Helical" evidence="7">
    <location>
        <begin position="55"/>
        <end position="74"/>
    </location>
</feature>
<dbReference type="RefSeq" id="WP_397019544.1">
    <property type="nucleotide sequence ID" value="NZ_JBITMB010000002.1"/>
</dbReference>
<name>A0ABW8A177_9ACTN</name>
<feature type="transmembrane region" description="Helical" evidence="7">
    <location>
        <begin position="111"/>
        <end position="132"/>
    </location>
</feature>
<keyword evidence="6 7" id="KW-0472">Membrane</keyword>
<organism evidence="9 10">
    <name type="scientific">Nonomuraea indica</name>
    <dbReference type="NCBI Taxonomy" id="1581193"/>
    <lineage>
        <taxon>Bacteria</taxon>
        <taxon>Bacillati</taxon>
        <taxon>Actinomycetota</taxon>
        <taxon>Actinomycetes</taxon>
        <taxon>Streptosporangiales</taxon>
        <taxon>Streptosporangiaceae</taxon>
        <taxon>Nonomuraea</taxon>
    </lineage>
</organism>
<keyword evidence="2" id="KW-0813">Transport</keyword>
<feature type="transmembrane region" description="Helical" evidence="7">
    <location>
        <begin position="346"/>
        <end position="368"/>
    </location>
</feature>
<dbReference type="EMBL" id="JBITMB010000002">
    <property type="protein sequence ID" value="MFI7439867.1"/>
    <property type="molecule type" value="Genomic_DNA"/>
</dbReference>
<comment type="subcellular location">
    <subcellularLocation>
        <location evidence="1">Cell membrane</location>
        <topology evidence="1">Multi-pass membrane protein</topology>
    </subcellularLocation>
</comment>
<feature type="transmembrane region" description="Helical" evidence="7">
    <location>
        <begin position="450"/>
        <end position="469"/>
    </location>
</feature>
<dbReference type="Proteomes" id="UP001612928">
    <property type="component" value="Unassembled WGS sequence"/>
</dbReference>
<feature type="transmembrane region" description="Helical" evidence="7">
    <location>
        <begin position="211"/>
        <end position="229"/>
    </location>
</feature>
<evidence type="ECO:0000256" key="6">
    <source>
        <dbReference type="ARBA" id="ARBA00023136"/>
    </source>
</evidence>
<gene>
    <name evidence="9" type="ORF">ACIBP5_07910</name>
</gene>